<accession>A0A5B0KVV8</accession>
<sequence length="85" mass="8525">MLPVSAAPVRIGVVLLLSAVVTVGALGAVVSMVRDWVLGADVLPAVSVAVAATALVPLGLRLNEPEVGVAVARLRLQVPLVAVVV</sequence>
<evidence type="ECO:0000313" key="3">
    <source>
        <dbReference type="Proteomes" id="UP000325333"/>
    </source>
</evidence>
<evidence type="ECO:0000256" key="1">
    <source>
        <dbReference type="SAM" id="Phobius"/>
    </source>
</evidence>
<dbReference type="EMBL" id="VEWN01000005">
    <property type="protein sequence ID" value="KAA1056169.1"/>
    <property type="molecule type" value="Genomic_DNA"/>
</dbReference>
<name>A0A5B0KVV8_9PROT</name>
<feature type="transmembrane region" description="Helical" evidence="1">
    <location>
        <begin position="36"/>
        <end position="56"/>
    </location>
</feature>
<keyword evidence="1" id="KW-0472">Membrane</keyword>
<evidence type="ECO:0000313" key="2">
    <source>
        <dbReference type="EMBL" id="KAA1056169.1"/>
    </source>
</evidence>
<gene>
    <name evidence="2" type="ORF">FH063_005144</name>
</gene>
<comment type="caution">
    <text evidence="2">The sequence shown here is derived from an EMBL/GenBank/DDBJ whole genome shotgun (WGS) entry which is preliminary data.</text>
</comment>
<reference evidence="2 3" key="1">
    <citation type="submission" date="2019-07" db="EMBL/GenBank/DDBJ databases">
        <title>Genome sequencing of the stress-tolerant strain Azospirillum brasilense Az19.</title>
        <authorList>
            <person name="Maroniche G.A."/>
            <person name="Garcia J.E."/>
            <person name="Pagnussat L."/>
            <person name="Amenta M."/>
            <person name="Creus C.M."/>
        </authorList>
    </citation>
    <scope>NUCLEOTIDE SEQUENCE [LARGE SCALE GENOMIC DNA]</scope>
    <source>
        <strain evidence="2 3">Az19</strain>
    </source>
</reference>
<proteinExistence type="predicted"/>
<protein>
    <submittedName>
        <fullName evidence="2">Uncharacterized protein</fullName>
    </submittedName>
</protein>
<dbReference type="AlphaFoldDB" id="A0A5B0KVV8"/>
<feature type="transmembrane region" description="Helical" evidence="1">
    <location>
        <begin position="12"/>
        <end position="30"/>
    </location>
</feature>
<keyword evidence="1" id="KW-1133">Transmembrane helix</keyword>
<organism evidence="2 3">
    <name type="scientific">Azospirillum argentinense</name>
    <dbReference type="NCBI Taxonomy" id="2970906"/>
    <lineage>
        <taxon>Bacteria</taxon>
        <taxon>Pseudomonadati</taxon>
        <taxon>Pseudomonadota</taxon>
        <taxon>Alphaproteobacteria</taxon>
        <taxon>Rhodospirillales</taxon>
        <taxon>Azospirillaceae</taxon>
        <taxon>Azospirillum</taxon>
    </lineage>
</organism>
<keyword evidence="1" id="KW-0812">Transmembrane</keyword>
<dbReference type="Proteomes" id="UP000325333">
    <property type="component" value="Unassembled WGS sequence"/>
</dbReference>